<reference evidence="2 3" key="1">
    <citation type="submission" date="2019-07" db="EMBL/GenBank/DDBJ databases">
        <title>De Novo Assembly of kiwifruit Actinidia rufa.</title>
        <authorList>
            <person name="Sugita-Konishi S."/>
            <person name="Sato K."/>
            <person name="Mori E."/>
            <person name="Abe Y."/>
            <person name="Kisaki G."/>
            <person name="Hamano K."/>
            <person name="Suezawa K."/>
            <person name="Otani M."/>
            <person name="Fukuda T."/>
            <person name="Manabe T."/>
            <person name="Gomi K."/>
            <person name="Tabuchi M."/>
            <person name="Akimitsu K."/>
            <person name="Kataoka I."/>
        </authorList>
    </citation>
    <scope>NUCLEOTIDE SEQUENCE [LARGE SCALE GENOMIC DNA]</scope>
    <source>
        <strain evidence="3">cv. Fuchu</strain>
    </source>
</reference>
<comment type="caution">
    <text evidence="2">The sequence shown here is derived from an EMBL/GenBank/DDBJ whole genome shotgun (WGS) entry which is preliminary data.</text>
</comment>
<evidence type="ECO:0000256" key="1">
    <source>
        <dbReference type="SAM" id="MobiDB-lite"/>
    </source>
</evidence>
<dbReference type="OrthoDB" id="1750920at2759"/>
<keyword evidence="3" id="KW-1185">Reference proteome</keyword>
<sequence>MARFHAERWTRFTSVKRVRRSVTFGEITGDQLRDGARATYLPCINLFFVASIVISLWSDSHGCSSTIDEWLLNSHRGPGAHEVAATNEGNDDSISVKIWLIHQAGLRLPMSPLLKKVMAHSHLTFMQVSMNSVQTVLAIDALMRWYEEEADEEPKVSSSTAVMPPKVKNLHPDAPISSHLTRTQASTLTITQKAFLSCPKHTKDKGKSVLSYRHQCHLGWSTSSERVKELEATWGVEYRLAFDQGWDLAGDYYVRAVEDDRATVEANANAHGENAEGGDVVNAHNDSLVS</sequence>
<gene>
    <name evidence="2" type="ORF">Acr_17g0007960</name>
</gene>
<proteinExistence type="predicted"/>
<evidence type="ECO:0000313" key="2">
    <source>
        <dbReference type="EMBL" id="GFZ05224.1"/>
    </source>
</evidence>
<name>A0A7J0G365_9ERIC</name>
<evidence type="ECO:0000313" key="3">
    <source>
        <dbReference type="Proteomes" id="UP000585474"/>
    </source>
</evidence>
<dbReference type="Proteomes" id="UP000585474">
    <property type="component" value="Unassembled WGS sequence"/>
</dbReference>
<protein>
    <submittedName>
        <fullName evidence="2">Uncharacterized protein</fullName>
    </submittedName>
</protein>
<organism evidence="2 3">
    <name type="scientific">Actinidia rufa</name>
    <dbReference type="NCBI Taxonomy" id="165716"/>
    <lineage>
        <taxon>Eukaryota</taxon>
        <taxon>Viridiplantae</taxon>
        <taxon>Streptophyta</taxon>
        <taxon>Embryophyta</taxon>
        <taxon>Tracheophyta</taxon>
        <taxon>Spermatophyta</taxon>
        <taxon>Magnoliopsida</taxon>
        <taxon>eudicotyledons</taxon>
        <taxon>Gunneridae</taxon>
        <taxon>Pentapetalae</taxon>
        <taxon>asterids</taxon>
        <taxon>Ericales</taxon>
        <taxon>Actinidiaceae</taxon>
        <taxon>Actinidia</taxon>
    </lineage>
</organism>
<feature type="region of interest" description="Disordered" evidence="1">
    <location>
        <begin position="270"/>
        <end position="290"/>
    </location>
</feature>
<accession>A0A7J0G365</accession>
<dbReference type="AlphaFoldDB" id="A0A7J0G365"/>
<dbReference type="EMBL" id="BJWL01000017">
    <property type="protein sequence ID" value="GFZ05224.1"/>
    <property type="molecule type" value="Genomic_DNA"/>
</dbReference>